<dbReference type="EMBL" id="JAPFFF010000015">
    <property type="protein sequence ID" value="KAK8866310.1"/>
    <property type="molecule type" value="Genomic_DNA"/>
</dbReference>
<dbReference type="CDD" id="cd06145">
    <property type="entry name" value="REX1_like"/>
    <property type="match status" value="1"/>
</dbReference>
<dbReference type="SMART" id="SM00479">
    <property type="entry name" value="EXOIII"/>
    <property type="match status" value="1"/>
</dbReference>
<keyword evidence="2" id="KW-0540">Nuclease</keyword>
<evidence type="ECO:0000256" key="4">
    <source>
        <dbReference type="ARBA" id="ARBA00022839"/>
    </source>
</evidence>
<keyword evidence="8" id="KW-1185">Reference proteome</keyword>
<dbReference type="InterPro" id="IPR047021">
    <property type="entry name" value="REXO1/3/4-like"/>
</dbReference>
<keyword evidence="3" id="KW-0378">Hydrolase</keyword>
<dbReference type="Proteomes" id="UP001470230">
    <property type="component" value="Unassembled WGS sequence"/>
</dbReference>
<comment type="caution">
    <text evidence="7">The sequence shown here is derived from an EMBL/GenBank/DDBJ whole genome shotgun (WGS) entry which is preliminary data.</text>
</comment>
<dbReference type="InterPro" id="IPR034922">
    <property type="entry name" value="REX1-like_exo"/>
</dbReference>
<dbReference type="InterPro" id="IPR036397">
    <property type="entry name" value="RNaseH_sf"/>
</dbReference>
<evidence type="ECO:0000256" key="1">
    <source>
        <dbReference type="ARBA" id="ARBA00022552"/>
    </source>
</evidence>
<sequence length="509" mass="58194">MSIETINVEDIIKDSSVIIKTKIPTTDKVVIGPQRLADFVMFIFTKKYFPKWLKISNPQKIKSVNILFLDGLTYSIFNQYKEIMPTFAQIEGNGFPLTVESPAKSGQLVSGIHSFIGKIKTQKAKKIFKSYEEMVCSIDDLYDCGFPLDETPPHHSSKLRCQHFGLEPLTSLDVQEYEKLPEKFDGSLDTIALDCEMIETEFGDECARLSVTKEDGTVVLDQFFKPVGDVIDYRTECSGITPDILKDAKLTSYETVKALSSFASQETIIIGHSLENDFRSMKLIHKRVIDSSIIFNHDCQYPYKPSLAKLYKKYIQKPFRDQPGSHDSIDDARASFELIKHALKVAVHSEKVKPQIPTLFQNLKTSLAQITYFAPYEEVDYNGIDEKVVCMLDDNPDERLQNCLNFINNEKPALALLHFNELSKSENIDDKTVHDIVLKYDQYLKEVLEKILPMSALVVYTGTGNPKRLSVDIKTVDPKFQHPGKDPERKEEFERCRRGICWIYFKDNS</sequence>
<comment type="function">
    <text evidence="5">Exoribonuclease involved in ribosome biosynthesis. Involved in the processing of ITS1, the internal transcribed spacer localized between the 18S and 5.8S rRNAs.</text>
</comment>
<dbReference type="PANTHER" id="PTHR12801:SF45">
    <property type="entry name" value="RNA EXONUCLEASE 4"/>
    <property type="match status" value="1"/>
</dbReference>
<organism evidence="7 8">
    <name type="scientific">Tritrichomonas musculus</name>
    <dbReference type="NCBI Taxonomy" id="1915356"/>
    <lineage>
        <taxon>Eukaryota</taxon>
        <taxon>Metamonada</taxon>
        <taxon>Parabasalia</taxon>
        <taxon>Tritrichomonadida</taxon>
        <taxon>Tritrichomonadidae</taxon>
        <taxon>Tritrichomonas</taxon>
    </lineage>
</organism>
<feature type="domain" description="Exonuclease" evidence="6">
    <location>
        <begin position="189"/>
        <end position="348"/>
    </location>
</feature>
<accession>A0ABR2IP45</accession>
<reference evidence="7 8" key="1">
    <citation type="submission" date="2024-04" db="EMBL/GenBank/DDBJ databases">
        <title>Tritrichomonas musculus Genome.</title>
        <authorList>
            <person name="Alves-Ferreira E."/>
            <person name="Grigg M."/>
            <person name="Lorenzi H."/>
            <person name="Galac M."/>
        </authorList>
    </citation>
    <scope>NUCLEOTIDE SEQUENCE [LARGE SCALE GENOMIC DNA]</scope>
    <source>
        <strain evidence="7 8">EAF2021</strain>
    </source>
</reference>
<dbReference type="SUPFAM" id="SSF53098">
    <property type="entry name" value="Ribonuclease H-like"/>
    <property type="match status" value="1"/>
</dbReference>
<protein>
    <recommendedName>
        <fullName evidence="6">Exonuclease domain-containing protein</fullName>
    </recommendedName>
</protein>
<evidence type="ECO:0000313" key="8">
    <source>
        <dbReference type="Proteomes" id="UP001470230"/>
    </source>
</evidence>
<proteinExistence type="predicted"/>
<keyword evidence="1" id="KW-0698">rRNA processing</keyword>
<dbReference type="InterPro" id="IPR012337">
    <property type="entry name" value="RNaseH-like_sf"/>
</dbReference>
<dbReference type="PANTHER" id="PTHR12801">
    <property type="entry name" value="RNA EXONUCLEASE REXO1 / RECO3 FAMILY MEMBER-RELATED"/>
    <property type="match status" value="1"/>
</dbReference>
<dbReference type="Gene3D" id="3.30.420.10">
    <property type="entry name" value="Ribonuclease H-like superfamily/Ribonuclease H"/>
    <property type="match status" value="1"/>
</dbReference>
<evidence type="ECO:0000256" key="3">
    <source>
        <dbReference type="ARBA" id="ARBA00022801"/>
    </source>
</evidence>
<evidence type="ECO:0000256" key="2">
    <source>
        <dbReference type="ARBA" id="ARBA00022722"/>
    </source>
</evidence>
<dbReference type="InterPro" id="IPR013520">
    <property type="entry name" value="Ribonucl_H"/>
</dbReference>
<gene>
    <name evidence="7" type="ORF">M9Y10_009270</name>
</gene>
<evidence type="ECO:0000313" key="7">
    <source>
        <dbReference type="EMBL" id="KAK8866310.1"/>
    </source>
</evidence>
<dbReference type="Pfam" id="PF00929">
    <property type="entry name" value="RNase_T"/>
    <property type="match status" value="1"/>
</dbReference>
<evidence type="ECO:0000256" key="5">
    <source>
        <dbReference type="ARBA" id="ARBA00025599"/>
    </source>
</evidence>
<name>A0ABR2IP45_9EUKA</name>
<keyword evidence="4" id="KW-0269">Exonuclease</keyword>
<evidence type="ECO:0000259" key="6">
    <source>
        <dbReference type="SMART" id="SM00479"/>
    </source>
</evidence>